<protein>
    <submittedName>
        <fullName evidence="1">Uncharacterized protein</fullName>
    </submittedName>
</protein>
<evidence type="ECO:0000313" key="2">
    <source>
        <dbReference type="Proteomes" id="UP001060085"/>
    </source>
</evidence>
<organism evidence="1 2">
    <name type="scientific">Catharanthus roseus</name>
    <name type="common">Madagascar periwinkle</name>
    <name type="synonym">Vinca rosea</name>
    <dbReference type="NCBI Taxonomy" id="4058"/>
    <lineage>
        <taxon>Eukaryota</taxon>
        <taxon>Viridiplantae</taxon>
        <taxon>Streptophyta</taxon>
        <taxon>Embryophyta</taxon>
        <taxon>Tracheophyta</taxon>
        <taxon>Spermatophyta</taxon>
        <taxon>Magnoliopsida</taxon>
        <taxon>eudicotyledons</taxon>
        <taxon>Gunneridae</taxon>
        <taxon>Pentapetalae</taxon>
        <taxon>asterids</taxon>
        <taxon>lamiids</taxon>
        <taxon>Gentianales</taxon>
        <taxon>Apocynaceae</taxon>
        <taxon>Rauvolfioideae</taxon>
        <taxon>Vinceae</taxon>
        <taxon>Catharanthinae</taxon>
        <taxon>Catharanthus</taxon>
    </lineage>
</organism>
<reference evidence="2" key="1">
    <citation type="journal article" date="2023" name="Nat. Plants">
        <title>Single-cell RNA sequencing provides a high-resolution roadmap for understanding the multicellular compartmentation of specialized metabolism.</title>
        <authorList>
            <person name="Sun S."/>
            <person name="Shen X."/>
            <person name="Li Y."/>
            <person name="Li Y."/>
            <person name="Wang S."/>
            <person name="Li R."/>
            <person name="Zhang H."/>
            <person name="Shen G."/>
            <person name="Guo B."/>
            <person name="Wei J."/>
            <person name="Xu J."/>
            <person name="St-Pierre B."/>
            <person name="Chen S."/>
            <person name="Sun C."/>
        </authorList>
    </citation>
    <scope>NUCLEOTIDE SEQUENCE [LARGE SCALE GENOMIC DNA]</scope>
</reference>
<gene>
    <name evidence="1" type="ORF">M9H77_21320</name>
</gene>
<dbReference type="Proteomes" id="UP001060085">
    <property type="component" value="Linkage Group LG05"/>
</dbReference>
<keyword evidence="2" id="KW-1185">Reference proteome</keyword>
<proteinExistence type="predicted"/>
<dbReference type="EMBL" id="CM044705">
    <property type="protein sequence ID" value="KAI5661997.1"/>
    <property type="molecule type" value="Genomic_DNA"/>
</dbReference>
<evidence type="ECO:0000313" key="1">
    <source>
        <dbReference type="EMBL" id="KAI5661997.1"/>
    </source>
</evidence>
<name>A0ACC0APR8_CATRO</name>
<comment type="caution">
    <text evidence="1">The sequence shown here is derived from an EMBL/GenBank/DDBJ whole genome shotgun (WGS) entry which is preliminary data.</text>
</comment>
<sequence>MESKSQHRFGLGRQSSLAPERKDEEDLVVGGDDDLEGVGHIDSGVRLMYMANEGDLEGIKEELDSGTSVNFRDIDGRTALHVAACQGHNDVVELLLRSGAQVDVKDRWGSTPLADAIYYKNNGVIKLLEAHGAKPPMAPMHVQNAREVPEYEIDPQELDFSNSVDITKGTFCIAMWRGTQVAVKKLGEELFTDEDKVKAFRDELALLQKLRHPNVVQFLGAVTQSTPMMIVTEYLPKGDLRAFLKRRGALKPTLALKFALDIARGMNYLHEHKPEAIIHRDLEPSNILRDDSGHLKVADFGLSKLIEVAKTIKEDRPVPCQETSWRYVAPEVLRNEEYDTKVDVFSFALILQEMIEGCPPFSSRREIEVPKLYVANERPPFRAPPKLYGHGLIELIEDCWNEKPYKRPTFSQIISRLEEINNHLIHKRRWKTKMLKCIQKFENVLKSDRSYSKNRSSHSRSSMG</sequence>
<accession>A0ACC0APR8</accession>